<evidence type="ECO:0000313" key="2">
    <source>
        <dbReference type="Proteomes" id="UP001285263"/>
    </source>
</evidence>
<accession>A0ABU5DG90</accession>
<keyword evidence="2" id="KW-1185">Reference proteome</keyword>
<evidence type="ECO:0008006" key="3">
    <source>
        <dbReference type="Google" id="ProtNLM"/>
    </source>
</evidence>
<gene>
    <name evidence="1" type="ORF">SNE35_09625</name>
</gene>
<comment type="caution">
    <text evidence="1">The sequence shown here is derived from an EMBL/GenBank/DDBJ whole genome shotgun (WGS) entry which is preliminary data.</text>
</comment>
<name>A0ABU5DG90_9BURK</name>
<dbReference type="Gene3D" id="2.40.70.10">
    <property type="entry name" value="Acid Proteases"/>
    <property type="match status" value="1"/>
</dbReference>
<dbReference type="Proteomes" id="UP001285263">
    <property type="component" value="Unassembled WGS sequence"/>
</dbReference>
<evidence type="ECO:0000313" key="1">
    <source>
        <dbReference type="EMBL" id="MDY0744768.1"/>
    </source>
</evidence>
<dbReference type="InterPro" id="IPR021109">
    <property type="entry name" value="Peptidase_aspartic_dom_sf"/>
</dbReference>
<proteinExistence type="predicted"/>
<dbReference type="SUPFAM" id="SSF50630">
    <property type="entry name" value="Acid proteases"/>
    <property type="match status" value="1"/>
</dbReference>
<protein>
    <recommendedName>
        <fullName evidence="3">Peptidase A2 domain-containing protein</fullName>
    </recommendedName>
</protein>
<organism evidence="1 2">
    <name type="scientific">Roseateles agri</name>
    <dbReference type="NCBI Taxonomy" id="3098619"/>
    <lineage>
        <taxon>Bacteria</taxon>
        <taxon>Pseudomonadati</taxon>
        <taxon>Pseudomonadota</taxon>
        <taxon>Betaproteobacteria</taxon>
        <taxon>Burkholderiales</taxon>
        <taxon>Sphaerotilaceae</taxon>
        <taxon>Roseateles</taxon>
    </lineage>
</organism>
<dbReference type="EMBL" id="JAXCLA010000003">
    <property type="protein sequence ID" value="MDY0744768.1"/>
    <property type="molecule type" value="Genomic_DNA"/>
</dbReference>
<reference evidence="1 2" key="1">
    <citation type="submission" date="2023-11" db="EMBL/GenBank/DDBJ databases">
        <title>Paucibacter sp. nov., isolated from fresh soil in Korea.</title>
        <authorList>
            <person name="Le N.T.T."/>
        </authorList>
    </citation>
    <scope>NUCLEOTIDE SEQUENCE [LARGE SCALE GENOMIC DNA]</scope>
    <source>
        <strain evidence="1 2">R3-3</strain>
    </source>
</reference>
<sequence length="146" mass="15845">MPVLTFSKSQLGPILEVSVWPGAEAANQLRHAGKDVPHPTQLKMLVDSGSQSSVIDESLIHPWNTPYVSSAWAVTIAGRKPVQQYEVALSIRGQAGQPAWDIPSLLVCSRQSPFAGMPYQGLIGRDILDRAVFVFNGPAHHCTLAY</sequence>
<dbReference type="RefSeq" id="WP_320422680.1">
    <property type="nucleotide sequence ID" value="NZ_JAXCLA010000003.1"/>
</dbReference>